<dbReference type="GO" id="GO:0030198">
    <property type="term" value="P:extracellular matrix organization"/>
    <property type="evidence" value="ECO:0000318"/>
    <property type="project" value="GO_Central"/>
</dbReference>
<evidence type="ECO:0000256" key="9">
    <source>
        <dbReference type="PIRSR" id="PIRSR621190-1"/>
    </source>
</evidence>
<protein>
    <recommendedName>
        <fullName evidence="13">Peptidase metallopeptidase domain-containing protein</fullName>
    </recommendedName>
</protein>
<dbReference type="EnsemblPlants" id="Pp3c8_14810V3.1">
    <property type="protein sequence ID" value="Pp3c8_14810V3.1"/>
    <property type="gene ID" value="Pp3c8_14810"/>
</dbReference>
<dbReference type="GeneID" id="112285603"/>
<dbReference type="RefSeq" id="XP_024382318.1">
    <property type="nucleotide sequence ID" value="XM_024526550.2"/>
</dbReference>
<feature type="binding site" evidence="10">
    <location>
        <position position="306"/>
    </location>
    <ligand>
        <name>Zn(2+)</name>
        <dbReference type="ChEBI" id="CHEBI:29105"/>
        <label>2</label>
        <note>catalytic</note>
    </ligand>
</feature>
<dbReference type="STRING" id="3218.A0A2K1K7A2"/>
<feature type="binding site" description="in inhibited form" evidence="10">
    <location>
        <position position="141"/>
    </location>
    <ligand>
        <name>Zn(2+)</name>
        <dbReference type="ChEBI" id="CHEBI:29105"/>
        <label>2</label>
        <note>catalytic</note>
    </ligand>
</feature>
<feature type="binding site" evidence="10">
    <location>
        <position position="273"/>
    </location>
    <ligand>
        <name>Ca(2+)</name>
        <dbReference type="ChEBI" id="CHEBI:29108"/>
        <label>1</label>
    </ligand>
</feature>
<evidence type="ECO:0000313" key="14">
    <source>
        <dbReference type="EMBL" id="PNR49654.1"/>
    </source>
</evidence>
<dbReference type="InterPro" id="IPR021190">
    <property type="entry name" value="Pept_M10A"/>
</dbReference>
<feature type="binding site" evidence="10">
    <location>
        <position position="270"/>
    </location>
    <ligand>
        <name>Ca(2+)</name>
        <dbReference type="ChEBI" id="CHEBI:29108"/>
        <label>3</label>
    </ligand>
</feature>
<comment type="cofactor">
    <cofactor evidence="10">
        <name>Ca(2+)</name>
        <dbReference type="ChEBI" id="CHEBI:29108"/>
    </cofactor>
    <text evidence="10">Can bind about 5 Ca(2+) ions per subunit.</text>
</comment>
<evidence type="ECO:0000256" key="7">
    <source>
        <dbReference type="ARBA" id="ARBA00023049"/>
    </source>
</evidence>
<dbReference type="Gramene" id="Pp3c8_14810V3.3">
    <property type="protein sequence ID" value="Pp3c8_14810V3.3"/>
    <property type="gene ID" value="Pp3c8_14810"/>
</dbReference>
<dbReference type="InterPro" id="IPR024079">
    <property type="entry name" value="MetalloPept_cat_dom_sf"/>
</dbReference>
<feature type="short sequence motif" description="Cysteine switch" evidence="11">
    <location>
        <begin position="139"/>
        <end position="169"/>
    </location>
</feature>
<feature type="binding site" evidence="10">
    <location>
        <position position="314"/>
    </location>
    <ligand>
        <name>Zn(2+)</name>
        <dbReference type="ChEBI" id="CHEBI:29105"/>
        <label>2</label>
        <note>catalytic</note>
    </ligand>
</feature>
<dbReference type="OMA" id="PLNFWET"/>
<dbReference type="InterPro" id="IPR006026">
    <property type="entry name" value="Peptidase_Metallo"/>
</dbReference>
<feature type="binding site" evidence="10">
    <location>
        <position position="245"/>
    </location>
    <ligand>
        <name>Zn(2+)</name>
        <dbReference type="ChEBI" id="CHEBI:29105"/>
        <label>1</label>
    </ligand>
</feature>
<dbReference type="OrthoDB" id="406838at2759"/>
<evidence type="ECO:0000256" key="10">
    <source>
        <dbReference type="PIRSR" id="PIRSR621190-2"/>
    </source>
</evidence>
<dbReference type="EnsemblPlants" id="Pp3c8_14810V3.2">
    <property type="protein sequence ID" value="Pp3c8_14810V3.2"/>
    <property type="gene ID" value="Pp3c8_14810"/>
</dbReference>
<dbReference type="PaxDb" id="3218-PP1S184_7V6.1"/>
<dbReference type="PANTHER" id="PTHR10201">
    <property type="entry name" value="MATRIX METALLOPROTEINASE"/>
    <property type="match status" value="1"/>
</dbReference>
<evidence type="ECO:0000256" key="3">
    <source>
        <dbReference type="ARBA" id="ARBA00022723"/>
    </source>
</evidence>
<keyword evidence="16" id="KW-1185">Reference proteome</keyword>
<evidence type="ECO:0000256" key="8">
    <source>
        <dbReference type="ARBA" id="ARBA00023180"/>
    </source>
</evidence>
<feature type="binding site" evidence="10">
    <location>
        <position position="273"/>
    </location>
    <ligand>
        <name>Ca(2+)</name>
        <dbReference type="ChEBI" id="CHEBI:29108"/>
        <label>3</label>
    </ligand>
</feature>
<dbReference type="GO" id="GO:0006508">
    <property type="term" value="P:proteolysis"/>
    <property type="evidence" value="ECO:0007669"/>
    <property type="project" value="UniProtKB-KW"/>
</dbReference>
<dbReference type="InterPro" id="IPR036365">
    <property type="entry name" value="PGBD-like_sf"/>
</dbReference>
<evidence type="ECO:0000256" key="1">
    <source>
        <dbReference type="ARBA" id="ARBA00009614"/>
    </source>
</evidence>
<dbReference type="GO" id="GO:0008270">
    <property type="term" value="F:zinc ion binding"/>
    <property type="evidence" value="ECO:0007669"/>
    <property type="project" value="InterPro"/>
</dbReference>
<feature type="binding site" evidence="10">
    <location>
        <position position="296"/>
    </location>
    <ligand>
        <name>Zn(2+)</name>
        <dbReference type="ChEBI" id="CHEBI:29105"/>
        <label>2</label>
        <note>catalytic</note>
    </ligand>
</feature>
<organism evidence="14">
    <name type="scientific">Physcomitrium patens</name>
    <name type="common">Spreading-leaved earth moss</name>
    <name type="synonym">Physcomitrella patens</name>
    <dbReference type="NCBI Taxonomy" id="3218"/>
    <lineage>
        <taxon>Eukaryota</taxon>
        <taxon>Viridiplantae</taxon>
        <taxon>Streptophyta</taxon>
        <taxon>Embryophyta</taxon>
        <taxon>Bryophyta</taxon>
        <taxon>Bryophytina</taxon>
        <taxon>Bryopsida</taxon>
        <taxon>Funariidae</taxon>
        <taxon>Funariales</taxon>
        <taxon>Funariaceae</taxon>
        <taxon>Physcomitrium</taxon>
    </lineage>
</organism>
<keyword evidence="6 10" id="KW-0862">Zinc</keyword>
<gene>
    <name evidence="15" type="primary">LOC112285603</name>
    <name evidence="14" type="ORF">PHYPA_011550</name>
</gene>
<dbReference type="Gramene" id="Pp3c8_14810V3.1">
    <property type="protein sequence ID" value="Pp3c8_14810V3.1"/>
    <property type="gene ID" value="Pp3c8_14810"/>
</dbReference>
<keyword evidence="5" id="KW-0378">Hydrolase</keyword>
<dbReference type="PRINTS" id="PR00138">
    <property type="entry name" value="MATRIXIN"/>
</dbReference>
<feature type="binding site" evidence="10">
    <location>
        <position position="243"/>
    </location>
    <ligand>
        <name>Zn(2+)</name>
        <dbReference type="ChEBI" id="CHEBI:29105"/>
        <label>1</label>
    </ligand>
</feature>
<evidence type="ECO:0000259" key="13">
    <source>
        <dbReference type="SMART" id="SM00235"/>
    </source>
</evidence>
<reference evidence="15" key="3">
    <citation type="submission" date="2020-12" db="UniProtKB">
        <authorList>
            <consortium name="EnsemblPlants"/>
        </authorList>
    </citation>
    <scope>IDENTIFICATION</scope>
</reference>
<dbReference type="InterPro" id="IPR001818">
    <property type="entry name" value="Pept_M10_metallopeptidase"/>
</dbReference>
<dbReference type="FunFam" id="3.40.390.10:FF:000018">
    <property type="entry name" value="Metalloendoproteinase 1"/>
    <property type="match status" value="1"/>
</dbReference>
<feature type="binding site" evidence="10">
    <location>
        <position position="233"/>
    </location>
    <ligand>
        <name>Ca(2+)</name>
        <dbReference type="ChEBI" id="CHEBI:29108"/>
        <label>2</label>
    </ligand>
</feature>
<feature type="chain" id="PRO_5044576404" description="Peptidase metallopeptidase domain-containing protein" evidence="12">
    <location>
        <begin position="24"/>
        <end position="394"/>
    </location>
</feature>
<keyword evidence="8" id="KW-0325">Glycoprotein</keyword>
<dbReference type="GO" id="GO:0031012">
    <property type="term" value="C:extracellular matrix"/>
    <property type="evidence" value="ECO:0007669"/>
    <property type="project" value="InterPro"/>
</dbReference>
<keyword evidence="10" id="KW-0106">Calcium</keyword>
<name>A0A2K1K7A2_PHYPA</name>
<reference evidence="14 16" key="1">
    <citation type="journal article" date="2008" name="Science">
        <title>The Physcomitrella genome reveals evolutionary insights into the conquest of land by plants.</title>
        <authorList>
            <person name="Rensing S."/>
            <person name="Lang D."/>
            <person name="Zimmer A."/>
            <person name="Terry A."/>
            <person name="Salamov A."/>
            <person name="Shapiro H."/>
            <person name="Nishiyama T."/>
            <person name="Perroud P.-F."/>
            <person name="Lindquist E."/>
            <person name="Kamisugi Y."/>
            <person name="Tanahashi T."/>
            <person name="Sakakibara K."/>
            <person name="Fujita T."/>
            <person name="Oishi K."/>
            <person name="Shin-I T."/>
            <person name="Kuroki Y."/>
            <person name="Toyoda A."/>
            <person name="Suzuki Y."/>
            <person name="Hashimoto A."/>
            <person name="Yamaguchi K."/>
            <person name="Sugano A."/>
            <person name="Kohara Y."/>
            <person name="Fujiyama A."/>
            <person name="Anterola A."/>
            <person name="Aoki S."/>
            <person name="Ashton N."/>
            <person name="Barbazuk W.B."/>
            <person name="Barker E."/>
            <person name="Bennetzen J."/>
            <person name="Bezanilla M."/>
            <person name="Blankenship R."/>
            <person name="Cho S.H."/>
            <person name="Dutcher S."/>
            <person name="Estelle M."/>
            <person name="Fawcett J.A."/>
            <person name="Gundlach H."/>
            <person name="Hanada K."/>
            <person name="Heyl A."/>
            <person name="Hicks K.A."/>
            <person name="Hugh J."/>
            <person name="Lohr M."/>
            <person name="Mayer K."/>
            <person name="Melkozernov A."/>
            <person name="Murata T."/>
            <person name="Nelson D."/>
            <person name="Pils B."/>
            <person name="Prigge M."/>
            <person name="Reiss B."/>
            <person name="Renner T."/>
            <person name="Rombauts S."/>
            <person name="Rushton P."/>
            <person name="Sanderfoot A."/>
            <person name="Schween G."/>
            <person name="Shiu S.-H."/>
            <person name="Stueber K."/>
            <person name="Theodoulou F.L."/>
            <person name="Tu H."/>
            <person name="Van de Peer Y."/>
            <person name="Verrier P.J."/>
            <person name="Waters E."/>
            <person name="Wood A."/>
            <person name="Yang L."/>
            <person name="Cove D."/>
            <person name="Cuming A."/>
            <person name="Hasebe M."/>
            <person name="Lucas S."/>
            <person name="Mishler D.B."/>
            <person name="Reski R."/>
            <person name="Grigoriev I."/>
            <person name="Quatrano R.S."/>
            <person name="Boore J.L."/>
        </authorList>
    </citation>
    <scope>NUCLEOTIDE SEQUENCE [LARGE SCALE GENOMIC DNA]</scope>
    <source>
        <strain evidence="15 16">cv. Gransden 2004</strain>
    </source>
</reference>
<dbReference type="Pfam" id="PF00413">
    <property type="entry name" value="Peptidase_M10"/>
    <property type="match status" value="1"/>
</dbReference>
<dbReference type="SUPFAM" id="SSF47090">
    <property type="entry name" value="PGBD-like"/>
    <property type="match status" value="1"/>
</dbReference>
<evidence type="ECO:0000313" key="15">
    <source>
        <dbReference type="EnsemblPlants" id="Pp3c8_14810V3.1"/>
    </source>
</evidence>
<dbReference type="SUPFAM" id="SSF55486">
    <property type="entry name" value="Metalloproteases ('zincins'), catalytic domain"/>
    <property type="match status" value="1"/>
</dbReference>
<evidence type="ECO:0000256" key="11">
    <source>
        <dbReference type="PIRSR" id="PIRSR621190-5"/>
    </source>
</evidence>
<dbReference type="AlphaFoldDB" id="A0A2K1K7A2"/>
<dbReference type="PANTHER" id="PTHR10201:SF323">
    <property type="entry name" value="MATRIX METALLOPROTEINASE-21"/>
    <property type="match status" value="1"/>
</dbReference>
<feature type="signal peptide" evidence="12">
    <location>
        <begin position="1"/>
        <end position="23"/>
    </location>
</feature>
<dbReference type="EMBL" id="ABEU02000008">
    <property type="protein sequence ID" value="PNR49654.1"/>
    <property type="molecule type" value="Genomic_DNA"/>
</dbReference>
<feature type="binding site" evidence="10">
    <location>
        <position position="258"/>
    </location>
    <ligand>
        <name>Zn(2+)</name>
        <dbReference type="ChEBI" id="CHEBI:29105"/>
        <label>1</label>
    </ligand>
</feature>
<dbReference type="Gramene" id="Pp3c8_14810V3.2">
    <property type="protein sequence ID" value="Pp3c8_14810V3.2"/>
    <property type="gene ID" value="Pp3c8_14810"/>
</dbReference>
<evidence type="ECO:0000256" key="12">
    <source>
        <dbReference type="SAM" id="SignalP"/>
    </source>
</evidence>
<dbReference type="InterPro" id="IPR002477">
    <property type="entry name" value="Peptidoglycan-bd-like"/>
</dbReference>
<feature type="domain" description="Peptidase metallopeptidase" evidence="13">
    <location>
        <begin position="177"/>
        <end position="341"/>
    </location>
</feature>
<feature type="binding site" evidence="10">
    <location>
        <position position="251"/>
    </location>
    <ligand>
        <name>Ca(2+)</name>
        <dbReference type="ChEBI" id="CHEBI:29108"/>
        <label>3</label>
    </ligand>
</feature>
<feature type="binding site" evidence="10">
    <location>
        <position position="250"/>
    </location>
    <ligand>
        <name>Ca(2+)</name>
        <dbReference type="ChEBI" id="CHEBI:29108"/>
        <label>3</label>
    </ligand>
</feature>
<accession>A0A2K1K7A2</accession>
<dbReference type="Gene3D" id="3.40.390.10">
    <property type="entry name" value="Collagenase (Catalytic Domain)"/>
    <property type="match status" value="1"/>
</dbReference>
<feature type="binding site" evidence="10">
    <location>
        <position position="300"/>
    </location>
    <ligand>
        <name>Zn(2+)</name>
        <dbReference type="ChEBI" id="CHEBI:29105"/>
        <label>2</label>
        <note>catalytic</note>
    </ligand>
</feature>
<keyword evidence="2" id="KW-0645">Protease</keyword>
<dbReference type="EnsemblPlants" id="Pp3c8_14810V3.3">
    <property type="protein sequence ID" value="Pp3c8_14810V3.3"/>
    <property type="gene ID" value="Pp3c8_14810"/>
</dbReference>
<dbReference type="GO" id="GO:0030574">
    <property type="term" value="P:collagen catabolic process"/>
    <property type="evidence" value="ECO:0000318"/>
    <property type="project" value="GO_Central"/>
</dbReference>
<keyword evidence="3 10" id="KW-0479">Metal-binding</keyword>
<evidence type="ECO:0000313" key="16">
    <source>
        <dbReference type="Proteomes" id="UP000006727"/>
    </source>
</evidence>
<reference evidence="14 16" key="2">
    <citation type="journal article" date="2018" name="Plant J.">
        <title>The Physcomitrella patens chromosome-scale assembly reveals moss genome structure and evolution.</title>
        <authorList>
            <person name="Lang D."/>
            <person name="Ullrich K.K."/>
            <person name="Murat F."/>
            <person name="Fuchs J."/>
            <person name="Jenkins J."/>
            <person name="Haas F.B."/>
            <person name="Piednoel M."/>
            <person name="Gundlach H."/>
            <person name="Van Bel M."/>
            <person name="Meyberg R."/>
            <person name="Vives C."/>
            <person name="Morata J."/>
            <person name="Symeonidi A."/>
            <person name="Hiss M."/>
            <person name="Muchero W."/>
            <person name="Kamisugi Y."/>
            <person name="Saleh O."/>
            <person name="Blanc G."/>
            <person name="Decker E.L."/>
            <person name="van Gessel N."/>
            <person name="Grimwood J."/>
            <person name="Hayes R.D."/>
            <person name="Graham S.W."/>
            <person name="Gunter L.E."/>
            <person name="McDaniel S.F."/>
            <person name="Hoernstein S.N.W."/>
            <person name="Larsson A."/>
            <person name="Li F.W."/>
            <person name="Perroud P.F."/>
            <person name="Phillips J."/>
            <person name="Ranjan P."/>
            <person name="Rokshar D.S."/>
            <person name="Rothfels C.J."/>
            <person name="Schneider L."/>
            <person name="Shu S."/>
            <person name="Stevenson D.W."/>
            <person name="Thummler F."/>
            <person name="Tillich M."/>
            <person name="Villarreal Aguilar J.C."/>
            <person name="Widiez T."/>
            <person name="Wong G.K."/>
            <person name="Wymore A."/>
            <person name="Zhang Y."/>
            <person name="Zimmer A.D."/>
            <person name="Quatrano R.S."/>
            <person name="Mayer K.F.X."/>
            <person name="Goodstein D."/>
            <person name="Casacuberta J.M."/>
            <person name="Vandepoele K."/>
            <person name="Reski R."/>
            <person name="Cuming A.C."/>
            <person name="Tuskan G.A."/>
            <person name="Maumus F."/>
            <person name="Salse J."/>
            <person name="Schmutz J."/>
            <person name="Rensing S.A."/>
        </authorList>
    </citation>
    <scope>NUCLEOTIDE SEQUENCE [LARGE SCALE GENOMIC DNA]</scope>
    <source>
        <strain evidence="15 16">cv. Gransden 2004</strain>
    </source>
</reference>
<evidence type="ECO:0000256" key="2">
    <source>
        <dbReference type="ARBA" id="ARBA00022670"/>
    </source>
</evidence>
<dbReference type="Proteomes" id="UP000006727">
    <property type="component" value="Chromosome 8"/>
</dbReference>
<comment type="similarity">
    <text evidence="1">Belongs to the peptidase M10A family. Matrix metalloproteinases (MMPs) subfamily.</text>
</comment>
<feature type="binding site" evidence="10">
    <location>
        <position position="268"/>
    </location>
    <ligand>
        <name>Zn(2+)</name>
        <dbReference type="ChEBI" id="CHEBI:29105"/>
        <label>1</label>
    </ligand>
</feature>
<dbReference type="Pfam" id="PF01471">
    <property type="entry name" value="PG_binding_1"/>
    <property type="match status" value="1"/>
</dbReference>
<evidence type="ECO:0000256" key="4">
    <source>
        <dbReference type="ARBA" id="ARBA00022729"/>
    </source>
</evidence>
<dbReference type="InterPro" id="IPR033739">
    <property type="entry name" value="M10A_MMP"/>
</dbReference>
<dbReference type="SMART" id="SM00235">
    <property type="entry name" value="ZnMc"/>
    <property type="match status" value="1"/>
</dbReference>
<evidence type="ECO:0000256" key="6">
    <source>
        <dbReference type="ARBA" id="ARBA00022833"/>
    </source>
</evidence>
<dbReference type="CDD" id="cd04278">
    <property type="entry name" value="ZnMc_MMP"/>
    <property type="match status" value="1"/>
</dbReference>
<feature type="active site" evidence="9">
    <location>
        <position position="297"/>
    </location>
</feature>
<comment type="cofactor">
    <cofactor evidence="10">
        <name>Zn(2+)</name>
        <dbReference type="ChEBI" id="CHEBI:29105"/>
    </cofactor>
    <text evidence="10">Binds 2 Zn(2+) ions per subunit.</text>
</comment>
<dbReference type="GO" id="GO:0004222">
    <property type="term" value="F:metalloendopeptidase activity"/>
    <property type="evidence" value="ECO:0000318"/>
    <property type="project" value="GO_Central"/>
</dbReference>
<keyword evidence="7" id="KW-0482">Metalloprotease</keyword>
<evidence type="ECO:0000256" key="5">
    <source>
        <dbReference type="ARBA" id="ARBA00022801"/>
    </source>
</evidence>
<sequence>MAMFRSTLLLLPLLLLLVNSCASHGSQAHNHRVVKFGGHHFPIGQGLKASLSDNAGPWDGFKLLLDAKLGEVRAGMANLKMYLLQFGYISSADAPPAGSSFSEEFDSITQKAIQNYQRSFGLPVTGNLDLATLTQMIIPRCGREDVINGTLLMLQNGFDSVPGTQHLGVQHWSSFPGGRRWTKKNLTYAINLSTISSGVSVVDTQNTIDKAFATWQAAITLNFTRIMNIETADIRISFDALDHGDGNAFDGPLGVLAHAFAPTDGRLHFDMEEYWTIDVKTATSSGSFDLLSVAIHEIGHILGLEHSNFQDAIMYPSISPLVAKQSLHADDVAGVQALYEADPKYTGSPVTEGLGSQSGAVASWDRMRTSEGMVLVVCMFMSLLVGRSLLPVIW</sequence>
<keyword evidence="4 12" id="KW-0732">Signal</keyword>
<proteinExistence type="inferred from homology"/>